<dbReference type="PANTHER" id="PTHR43283:SF7">
    <property type="entry name" value="BETA-LACTAMASE-RELATED DOMAIN-CONTAINING PROTEIN"/>
    <property type="match status" value="1"/>
</dbReference>
<keyword evidence="2" id="KW-0378">Hydrolase</keyword>
<proteinExistence type="predicted"/>
<keyword evidence="3" id="KW-1185">Reference proteome</keyword>
<dbReference type="InterPro" id="IPR012338">
    <property type="entry name" value="Beta-lactam/transpept-like"/>
</dbReference>
<gene>
    <name evidence="2" type="ORF">JK636_14625</name>
</gene>
<dbReference type="GO" id="GO:0016787">
    <property type="term" value="F:hydrolase activity"/>
    <property type="evidence" value="ECO:0007669"/>
    <property type="project" value="UniProtKB-KW"/>
</dbReference>
<reference evidence="2 3" key="1">
    <citation type="submission" date="2021-01" db="EMBL/GenBank/DDBJ databases">
        <title>Genome public.</title>
        <authorList>
            <person name="Liu C."/>
            <person name="Sun Q."/>
        </authorList>
    </citation>
    <scope>NUCLEOTIDE SEQUENCE [LARGE SCALE GENOMIC DNA]</scope>
    <source>
        <strain evidence="2 3">YIM B02515</strain>
    </source>
</reference>
<sequence>MKGRKMLTEFIDKVIKNKLNIYGIVVIKDGIKVCEYHFVPEERRELYSVTKSFTSTAVGIAIQEGYLYLNDSLLKFFEEDIPKDMPKEHLDNLGKVTVERLLTMSILDYPFVKLNSDNWLRHILSIPLPNVDERVFNYSNLSSYLAGVIVERAVKTNMMDYLKPRLFEPLGIENVECEYSPEGYFYGATGMKLTINELSRFGQLYLQEGFYNGKQLLAKDWVASASKKHIETREGGYGYYFWREQVHSYRASGMKGQVCIVIPGKNAVIAVMSDVGDRSLEMRKLIWDTVYPKL</sequence>
<evidence type="ECO:0000259" key="1">
    <source>
        <dbReference type="Pfam" id="PF00144"/>
    </source>
</evidence>
<organism evidence="2 3">
    <name type="scientific">Clostridium rhizosphaerae</name>
    <dbReference type="NCBI Taxonomy" id="2803861"/>
    <lineage>
        <taxon>Bacteria</taxon>
        <taxon>Bacillati</taxon>
        <taxon>Bacillota</taxon>
        <taxon>Clostridia</taxon>
        <taxon>Eubacteriales</taxon>
        <taxon>Clostridiaceae</taxon>
        <taxon>Clostridium</taxon>
    </lineage>
</organism>
<comment type="caution">
    <text evidence="2">The sequence shown here is derived from an EMBL/GenBank/DDBJ whole genome shotgun (WGS) entry which is preliminary data.</text>
</comment>
<accession>A0ABS1TCK3</accession>
<dbReference type="Pfam" id="PF00144">
    <property type="entry name" value="Beta-lactamase"/>
    <property type="match status" value="1"/>
</dbReference>
<dbReference type="InterPro" id="IPR050789">
    <property type="entry name" value="Diverse_Enzym_Activities"/>
</dbReference>
<dbReference type="Proteomes" id="UP000632377">
    <property type="component" value="Unassembled WGS sequence"/>
</dbReference>
<evidence type="ECO:0000313" key="2">
    <source>
        <dbReference type="EMBL" id="MBL4936986.1"/>
    </source>
</evidence>
<dbReference type="PANTHER" id="PTHR43283">
    <property type="entry name" value="BETA-LACTAMASE-RELATED"/>
    <property type="match status" value="1"/>
</dbReference>
<evidence type="ECO:0000313" key="3">
    <source>
        <dbReference type="Proteomes" id="UP000632377"/>
    </source>
</evidence>
<dbReference type="InterPro" id="IPR001466">
    <property type="entry name" value="Beta-lactam-related"/>
</dbReference>
<dbReference type="Gene3D" id="3.40.710.10">
    <property type="entry name" value="DD-peptidase/beta-lactamase superfamily"/>
    <property type="match status" value="1"/>
</dbReference>
<feature type="domain" description="Beta-lactamase-related" evidence="1">
    <location>
        <begin position="26"/>
        <end position="274"/>
    </location>
</feature>
<dbReference type="EMBL" id="JAESWC010000009">
    <property type="protein sequence ID" value="MBL4936986.1"/>
    <property type="molecule type" value="Genomic_DNA"/>
</dbReference>
<dbReference type="SUPFAM" id="SSF56601">
    <property type="entry name" value="beta-lactamase/transpeptidase-like"/>
    <property type="match status" value="1"/>
</dbReference>
<protein>
    <submittedName>
        <fullName evidence="2">Serine hydrolase</fullName>
    </submittedName>
</protein>
<name>A0ABS1TCK3_9CLOT</name>